<dbReference type="OrthoDB" id="903824at2759"/>
<dbReference type="EMBL" id="PNBA02000010">
    <property type="protein sequence ID" value="KAG6411216.1"/>
    <property type="molecule type" value="Genomic_DNA"/>
</dbReference>
<evidence type="ECO:0000256" key="1">
    <source>
        <dbReference type="SAM" id="MobiDB-lite"/>
    </source>
</evidence>
<sequence length="290" mass="32339">MMHATSESDMTSVRPSSASPRGYYVQSPSRDSHDDIDKCSSSNDRSTLDSPTAPRHSLTSSSSTTAASRRRWNKHYCNVVSEEGAFHDDYYGEKAYARQCNCLILGFSFLLFFSVIWLSFFGVTRNYKSQVTIKSLKITKFYFGEGSDHTGVPTTLITINCSANLVIYNPATFFGIDVASSHTARLKFLDVTVATGQLKKYYQPRKSTRMMRVELVGRDVPLYGAGTVLADSNKEAGIRFKLEFSIQSKGRHLGKLVKTLHTTHCSCSPLITSKLLTKQILFSHGACKYL</sequence>
<name>A0A8X8XCI0_SALSN</name>
<dbReference type="PANTHER" id="PTHR48436:SF1">
    <property type="entry name" value="2, PUTATIVE-RELATED"/>
    <property type="match status" value="1"/>
</dbReference>
<proteinExistence type="predicted"/>
<feature type="transmembrane region" description="Helical" evidence="2">
    <location>
        <begin position="103"/>
        <end position="124"/>
    </location>
</feature>
<feature type="region of interest" description="Disordered" evidence="1">
    <location>
        <begin position="1"/>
        <end position="64"/>
    </location>
</feature>
<keyword evidence="2" id="KW-0472">Membrane</keyword>
<evidence type="ECO:0000313" key="4">
    <source>
        <dbReference type="Proteomes" id="UP000298416"/>
    </source>
</evidence>
<keyword evidence="2" id="KW-1133">Transmembrane helix</keyword>
<dbReference type="PANTHER" id="PTHR48436">
    <property type="entry name" value="2, PUTATIVE-RELATED"/>
    <property type="match status" value="1"/>
</dbReference>
<gene>
    <name evidence="3" type="ORF">SASPL_129294</name>
</gene>
<feature type="compositionally biased region" description="Low complexity" evidence="1">
    <location>
        <begin position="52"/>
        <end position="64"/>
    </location>
</feature>
<organism evidence="3">
    <name type="scientific">Salvia splendens</name>
    <name type="common">Scarlet sage</name>
    <dbReference type="NCBI Taxonomy" id="180675"/>
    <lineage>
        <taxon>Eukaryota</taxon>
        <taxon>Viridiplantae</taxon>
        <taxon>Streptophyta</taxon>
        <taxon>Embryophyta</taxon>
        <taxon>Tracheophyta</taxon>
        <taxon>Spermatophyta</taxon>
        <taxon>Magnoliopsida</taxon>
        <taxon>eudicotyledons</taxon>
        <taxon>Gunneridae</taxon>
        <taxon>Pentapetalae</taxon>
        <taxon>asterids</taxon>
        <taxon>lamiids</taxon>
        <taxon>Lamiales</taxon>
        <taxon>Lamiaceae</taxon>
        <taxon>Nepetoideae</taxon>
        <taxon>Mentheae</taxon>
        <taxon>Salviinae</taxon>
        <taxon>Salvia</taxon>
        <taxon>Salvia subgen. Calosphace</taxon>
        <taxon>core Calosphace</taxon>
    </lineage>
</organism>
<reference evidence="3" key="2">
    <citation type="submission" date="2020-08" db="EMBL/GenBank/DDBJ databases">
        <title>Plant Genome Project.</title>
        <authorList>
            <person name="Zhang R.-G."/>
        </authorList>
    </citation>
    <scope>NUCLEOTIDE SEQUENCE</scope>
    <source>
        <strain evidence="3">Huo1</strain>
        <tissue evidence="3">Leaf</tissue>
    </source>
</reference>
<evidence type="ECO:0008006" key="5">
    <source>
        <dbReference type="Google" id="ProtNLM"/>
    </source>
</evidence>
<dbReference type="InterPro" id="IPR055276">
    <property type="entry name" value="NHL41-like"/>
</dbReference>
<evidence type="ECO:0000256" key="2">
    <source>
        <dbReference type="SAM" id="Phobius"/>
    </source>
</evidence>
<protein>
    <recommendedName>
        <fullName evidence="5">Late embryogenesis abundant protein LEA-2 subgroup domain-containing protein</fullName>
    </recommendedName>
</protein>
<comment type="caution">
    <text evidence="3">The sequence shown here is derived from an EMBL/GenBank/DDBJ whole genome shotgun (WGS) entry which is preliminary data.</text>
</comment>
<keyword evidence="4" id="KW-1185">Reference proteome</keyword>
<dbReference type="Proteomes" id="UP000298416">
    <property type="component" value="Unassembled WGS sequence"/>
</dbReference>
<evidence type="ECO:0000313" key="3">
    <source>
        <dbReference type="EMBL" id="KAG6411216.1"/>
    </source>
</evidence>
<keyword evidence="2" id="KW-0812">Transmembrane</keyword>
<feature type="compositionally biased region" description="Polar residues" evidence="1">
    <location>
        <begin position="39"/>
        <end position="50"/>
    </location>
</feature>
<reference evidence="3" key="1">
    <citation type="submission" date="2018-01" db="EMBL/GenBank/DDBJ databases">
        <authorList>
            <person name="Mao J.F."/>
        </authorList>
    </citation>
    <scope>NUCLEOTIDE SEQUENCE</scope>
    <source>
        <strain evidence="3">Huo1</strain>
        <tissue evidence="3">Leaf</tissue>
    </source>
</reference>
<accession>A0A8X8XCI0</accession>
<feature type="compositionally biased region" description="Polar residues" evidence="1">
    <location>
        <begin position="1"/>
        <end position="19"/>
    </location>
</feature>
<dbReference type="AlphaFoldDB" id="A0A8X8XCI0"/>